<gene>
    <name evidence="2" type="ORF">SAMN02799615_01387</name>
</gene>
<evidence type="ECO:0000313" key="2">
    <source>
        <dbReference type="EMBL" id="SFE64162.1"/>
    </source>
</evidence>
<evidence type="ECO:0000313" key="3">
    <source>
        <dbReference type="Proteomes" id="UP000199477"/>
    </source>
</evidence>
<proteinExistence type="predicted"/>
<feature type="transmembrane region" description="Helical" evidence="1">
    <location>
        <begin position="118"/>
        <end position="136"/>
    </location>
</feature>
<dbReference type="Pfam" id="PF04955">
    <property type="entry name" value="HupE_UreJ"/>
    <property type="match status" value="1"/>
</dbReference>
<feature type="transmembrane region" description="Helical" evidence="1">
    <location>
        <begin position="148"/>
        <end position="171"/>
    </location>
</feature>
<dbReference type="PROSITE" id="PS51257">
    <property type="entry name" value="PROKAR_LIPOPROTEIN"/>
    <property type="match status" value="1"/>
</dbReference>
<dbReference type="STRING" id="500610.SAMN02799615_01387"/>
<feature type="transmembrane region" description="Helical" evidence="1">
    <location>
        <begin position="49"/>
        <end position="67"/>
    </location>
</feature>
<feature type="transmembrane region" description="Helical" evidence="1">
    <location>
        <begin position="178"/>
        <end position="195"/>
    </location>
</feature>
<dbReference type="PIRSF" id="PIRSF016919">
    <property type="entry name" value="HupE_UreJ"/>
    <property type="match status" value="1"/>
</dbReference>
<keyword evidence="1" id="KW-0812">Transmembrane</keyword>
<feature type="transmembrane region" description="Helical" evidence="1">
    <location>
        <begin position="72"/>
        <end position="91"/>
    </location>
</feature>
<dbReference type="RefSeq" id="WP_197022883.1">
    <property type="nucleotide sequence ID" value="NZ_FONH01000003.1"/>
</dbReference>
<keyword evidence="3" id="KW-1185">Reference proteome</keyword>
<evidence type="ECO:0000256" key="1">
    <source>
        <dbReference type="SAM" id="Phobius"/>
    </source>
</evidence>
<accession>A0A1I2C7P7</accession>
<sequence length="199" mass="19894">MSSPRSIGIGAVLSGACVLALPVHAHTGTGLAGGFLAGFAHPLSGADHLLAMVSVGLWGAFLGRPLVHVLPVVFPAMMVGGAMLGMFGAPLPPVESGIALSVLVLGACIALAWRAPAWLAVAVVALFALFHGYAHGRELPAAADPVGYSSGFVLATGLLHAVGIALGLLCARPVGRRLARGLGALIGAAGCWFLLRAVS</sequence>
<feature type="transmembrane region" description="Helical" evidence="1">
    <location>
        <begin position="97"/>
        <end position="113"/>
    </location>
</feature>
<dbReference type="AlphaFoldDB" id="A0A1I2C7P7"/>
<dbReference type="EMBL" id="FONH01000003">
    <property type="protein sequence ID" value="SFE64162.1"/>
    <property type="molecule type" value="Genomic_DNA"/>
</dbReference>
<keyword evidence="1" id="KW-0472">Membrane</keyword>
<keyword evidence="1" id="KW-1133">Transmembrane helix</keyword>
<dbReference type="Proteomes" id="UP000199477">
    <property type="component" value="Unassembled WGS sequence"/>
</dbReference>
<dbReference type="InterPro" id="IPR007038">
    <property type="entry name" value="HupE_UreJ"/>
</dbReference>
<name>A0A1I2C7P7_9GAMM</name>
<protein>
    <submittedName>
        <fullName evidence="2">Urease accessory protein</fullName>
    </submittedName>
</protein>
<reference evidence="3" key="1">
    <citation type="submission" date="2016-10" db="EMBL/GenBank/DDBJ databases">
        <authorList>
            <person name="Varghese N."/>
            <person name="Submissions S."/>
        </authorList>
    </citation>
    <scope>NUCLEOTIDE SEQUENCE [LARGE SCALE GENOMIC DNA]</scope>
    <source>
        <strain evidence="3">UNC178MFTsu3.1</strain>
    </source>
</reference>
<organism evidence="2 3">
    <name type="scientific">Dyella marensis</name>
    <dbReference type="NCBI Taxonomy" id="500610"/>
    <lineage>
        <taxon>Bacteria</taxon>
        <taxon>Pseudomonadati</taxon>
        <taxon>Pseudomonadota</taxon>
        <taxon>Gammaproteobacteria</taxon>
        <taxon>Lysobacterales</taxon>
        <taxon>Rhodanobacteraceae</taxon>
        <taxon>Dyella</taxon>
    </lineage>
</organism>